<protein>
    <submittedName>
        <fullName evidence="1">Uncharacterized protein</fullName>
    </submittedName>
</protein>
<accession>A0A8S5SNU8</accession>
<proteinExistence type="predicted"/>
<reference evidence="1" key="1">
    <citation type="journal article" date="2021" name="Proc. Natl. Acad. Sci. U.S.A.">
        <title>A Catalog of Tens of Thousands of Viruses from Human Metagenomes Reveals Hidden Associations with Chronic Diseases.</title>
        <authorList>
            <person name="Tisza M.J."/>
            <person name="Buck C.B."/>
        </authorList>
    </citation>
    <scope>NUCLEOTIDE SEQUENCE</scope>
    <source>
        <strain evidence="1">CtnR613</strain>
    </source>
</reference>
<sequence>MNIQSYVKSEFTKYIRDCEYMTKGQRFTSKLNDYTYEIGRHSEYGYLYANVILEDDKELYQSTLALLQIHNGITYNKIHNKRRVIGFDCNGSTDYIPYGIENEKTSKYKDMKYVKKQIKLLIEQLRKAGIH</sequence>
<evidence type="ECO:0000313" key="1">
    <source>
        <dbReference type="EMBL" id="DAF52665.1"/>
    </source>
</evidence>
<dbReference type="EMBL" id="BK032640">
    <property type="protein sequence ID" value="DAF52665.1"/>
    <property type="molecule type" value="Genomic_DNA"/>
</dbReference>
<organism evidence="1">
    <name type="scientific">Siphoviridae sp. ctnR613</name>
    <dbReference type="NCBI Taxonomy" id="2827939"/>
    <lineage>
        <taxon>Viruses</taxon>
        <taxon>Duplodnaviria</taxon>
        <taxon>Heunggongvirae</taxon>
        <taxon>Uroviricota</taxon>
        <taxon>Caudoviricetes</taxon>
    </lineage>
</organism>
<name>A0A8S5SNU8_9CAUD</name>